<dbReference type="AlphaFoldDB" id="A0A2I1HFT1"/>
<sequence>MANERSKDNSSEELFSDKPLQVIEKLGFSYYELNNKFVNLLEENQRIKQQCKNLEDKNQENLRLNSELNEKNQEISRTNSNLIEENKEFSRINSEIKEKLEEKEKKFKEFQQYVSNLENQRNEELQQLQKLEIMSQSLDKNLGILKLEEIDESIIKTFKENNEDFLASFSNKNPDESLPYYSNIKVVVGLDFGTTCSGFSYCHVANKQNICSNEIWPGEITQFKTNTVLQYDDKYNDVVLWGASALARKPNRRIKRNKPVELFKLWLGNLDKRLKPRLPVDHKKAITDILEKLEKYESKLVIKDKIAWSVNFFENVLLVLSVPAEYSEKDKSIMRKCAYNAGLIKNKNSKNLQFITEPEAAAIYCVENKLNELQVDDTRMTFMVVDCGGTVDLTTRRLVGINPLQLGEVTARIRDYNGSTFIDGEFIEFLSKRFGARAINLLRENNYDQFQFLVQEFCKNVKEPFTGDNREFYYELDIEYIAPKLLQYVDKEIMEMMEKDEWLIEIKYNDIKSMFDPLIERIIRLIHVQLNNIQEACSAMFLVGGFSENQYFQKRIKQEFNHTVKTFSVPAQPIAAITHGAVIYGLLFIKSSRSNKYAIYATCTTTRVLKYTYGIKVCLDWKKGDSPDRRTPDGKIFKFSPLVKRGTVVEVGKVFSLYEHVLLLPCQTGFSFEIYMSSNCDPRYCDEPGMEYVGTLRIDLPDVHLGYNRPVTFGLSFGHMEISAFAKNNVNGQNYKTSFEVDYF</sequence>
<dbReference type="InterPro" id="IPR043129">
    <property type="entry name" value="ATPase_NBD"/>
</dbReference>
<accession>A0A2I1HFT1</accession>
<dbReference type="PANTHER" id="PTHR14187">
    <property type="entry name" value="ALPHA KINASE/ELONGATION FACTOR 2 KINASE"/>
    <property type="match status" value="1"/>
</dbReference>
<dbReference type="Proteomes" id="UP000234323">
    <property type="component" value="Unassembled WGS sequence"/>
</dbReference>
<feature type="coiled-coil region" evidence="1">
    <location>
        <begin position="30"/>
        <end position="141"/>
    </location>
</feature>
<keyword evidence="1" id="KW-0175">Coiled coil</keyword>
<dbReference type="SUPFAM" id="SSF53067">
    <property type="entry name" value="Actin-like ATPase domain"/>
    <property type="match status" value="2"/>
</dbReference>
<dbReference type="VEuPathDB" id="FungiDB:FUN_007856"/>
<dbReference type="Gene3D" id="3.30.420.40">
    <property type="match status" value="1"/>
</dbReference>
<name>A0A2I1HFT1_9GLOM</name>
<reference evidence="2 3" key="1">
    <citation type="submission" date="2015-10" db="EMBL/GenBank/DDBJ databases">
        <title>Genome analyses suggest a sexual origin of heterokaryosis in a supposedly ancient asexual fungus.</title>
        <authorList>
            <person name="Ropars J."/>
            <person name="Sedzielewska K."/>
            <person name="Noel J."/>
            <person name="Charron P."/>
            <person name="Farinelli L."/>
            <person name="Marton T."/>
            <person name="Kruger M."/>
            <person name="Pelin A."/>
            <person name="Brachmann A."/>
            <person name="Corradi N."/>
        </authorList>
    </citation>
    <scope>NUCLEOTIDE SEQUENCE [LARGE SCALE GENOMIC DNA]</scope>
    <source>
        <strain evidence="2 3">A4</strain>
    </source>
</reference>
<keyword evidence="3" id="KW-1185">Reference proteome</keyword>
<dbReference type="EMBL" id="LLXI01002679">
    <property type="protein sequence ID" value="PKY57743.1"/>
    <property type="molecule type" value="Genomic_DNA"/>
</dbReference>
<evidence type="ECO:0000256" key="1">
    <source>
        <dbReference type="SAM" id="Coils"/>
    </source>
</evidence>
<evidence type="ECO:0000313" key="2">
    <source>
        <dbReference type="EMBL" id="PKY57743.1"/>
    </source>
</evidence>
<evidence type="ECO:0008006" key="4">
    <source>
        <dbReference type="Google" id="ProtNLM"/>
    </source>
</evidence>
<comment type="caution">
    <text evidence="2">The sequence shown here is derived from an EMBL/GenBank/DDBJ whole genome shotgun (WGS) entry which is preliminary data.</text>
</comment>
<evidence type="ECO:0000313" key="3">
    <source>
        <dbReference type="Proteomes" id="UP000234323"/>
    </source>
</evidence>
<dbReference type="VEuPathDB" id="FungiDB:RhiirFUN_008236"/>
<dbReference type="PANTHER" id="PTHR14187:SF5">
    <property type="entry name" value="HEAT SHOCK 70 KDA PROTEIN 12A"/>
    <property type="match status" value="1"/>
</dbReference>
<proteinExistence type="predicted"/>
<gene>
    <name evidence="2" type="ORF">RhiirA4_549787</name>
</gene>
<organism evidence="2 3">
    <name type="scientific">Rhizophagus irregularis</name>
    <dbReference type="NCBI Taxonomy" id="588596"/>
    <lineage>
        <taxon>Eukaryota</taxon>
        <taxon>Fungi</taxon>
        <taxon>Fungi incertae sedis</taxon>
        <taxon>Mucoromycota</taxon>
        <taxon>Glomeromycotina</taxon>
        <taxon>Glomeromycetes</taxon>
        <taxon>Glomerales</taxon>
        <taxon>Glomeraceae</taxon>
        <taxon>Rhizophagus</taxon>
    </lineage>
</organism>
<dbReference type="VEuPathDB" id="FungiDB:RhiirA1_540677"/>
<protein>
    <recommendedName>
        <fullName evidence="4">Hsp70 family protein</fullName>
    </recommendedName>
</protein>